<evidence type="ECO:0000259" key="7">
    <source>
        <dbReference type="Pfam" id="PF02384"/>
    </source>
</evidence>
<keyword evidence="5" id="KW-0680">Restriction system</keyword>
<keyword evidence="9" id="KW-0540">Nuclease</keyword>
<dbReference type="Gene3D" id="3.40.50.150">
    <property type="entry name" value="Vaccinia Virus protein VP39"/>
    <property type="match status" value="1"/>
</dbReference>
<evidence type="ECO:0000313" key="10">
    <source>
        <dbReference type="Proteomes" id="UP000253915"/>
    </source>
</evidence>
<protein>
    <recommendedName>
        <fullName evidence="1">site-specific DNA-methyltransferase (adenine-specific)</fullName>
        <ecNumber evidence="1">2.1.1.72</ecNumber>
    </recommendedName>
</protein>
<dbReference type="InterPro" id="IPR029063">
    <property type="entry name" value="SAM-dependent_MTases_sf"/>
</dbReference>
<accession>A0ABD7GFZ3</accession>
<dbReference type="Proteomes" id="UP000253915">
    <property type="component" value="Unassembled WGS sequence"/>
</dbReference>
<proteinExistence type="predicted"/>
<evidence type="ECO:0000256" key="6">
    <source>
        <dbReference type="ARBA" id="ARBA00047942"/>
    </source>
</evidence>
<comment type="caution">
    <text evidence="9">The sequence shown here is derived from an EMBL/GenBank/DDBJ whole genome shotgun (WGS) entry which is preliminary data.</text>
</comment>
<reference evidence="9 10" key="1">
    <citation type="journal article" date="2018" name="Elife">
        <title>Discovery and characterization of a prevalent human gut bacterial enzyme sufficient for the inactivation of a family of plant toxins.</title>
        <authorList>
            <person name="Koppel N."/>
            <person name="Bisanz J.E."/>
            <person name="Pandelia M.E."/>
            <person name="Turnbaugh P.J."/>
            <person name="Balskus E.P."/>
        </authorList>
    </citation>
    <scope>NUCLEOTIDE SEQUENCE [LARGE SCALE GENOMIC DNA]</scope>
    <source>
        <strain evidence="9 10">16A</strain>
    </source>
</reference>
<keyword evidence="9" id="KW-0255">Endonuclease</keyword>
<dbReference type="Pfam" id="PF02384">
    <property type="entry name" value="N6_Mtase"/>
    <property type="match status" value="1"/>
</dbReference>
<keyword evidence="4" id="KW-0949">S-adenosyl-L-methionine</keyword>
<gene>
    <name evidence="9" type="ORF">C1853_13340</name>
</gene>
<dbReference type="InterPro" id="IPR051537">
    <property type="entry name" value="DNA_Adenine_Mtase"/>
</dbReference>
<keyword evidence="3" id="KW-0808">Transferase</keyword>
<name>A0ABD7GFZ3_EGGLN</name>
<dbReference type="GO" id="GO:0004519">
    <property type="term" value="F:endonuclease activity"/>
    <property type="evidence" value="ECO:0007669"/>
    <property type="project" value="UniProtKB-KW"/>
</dbReference>
<dbReference type="InterPro" id="IPR022749">
    <property type="entry name" value="D12N6_MeTrfase_N"/>
</dbReference>
<evidence type="ECO:0000256" key="2">
    <source>
        <dbReference type="ARBA" id="ARBA00022603"/>
    </source>
</evidence>
<organism evidence="9 10">
    <name type="scientific">Eggerthella lenta</name>
    <name type="common">Eubacterium lentum</name>
    <dbReference type="NCBI Taxonomy" id="84112"/>
    <lineage>
        <taxon>Bacteria</taxon>
        <taxon>Bacillati</taxon>
        <taxon>Actinomycetota</taxon>
        <taxon>Coriobacteriia</taxon>
        <taxon>Eggerthellales</taxon>
        <taxon>Eggerthellaceae</taxon>
        <taxon>Eggerthella</taxon>
    </lineage>
</organism>
<evidence type="ECO:0000256" key="4">
    <source>
        <dbReference type="ARBA" id="ARBA00022691"/>
    </source>
</evidence>
<dbReference type="AlphaFoldDB" id="A0ABD7GFZ3"/>
<keyword evidence="2" id="KW-0489">Methyltransferase</keyword>
<feature type="domain" description="N6 adenine-specific DNA methyltransferase N-terminal" evidence="8">
    <location>
        <begin position="20"/>
        <end position="145"/>
    </location>
</feature>
<evidence type="ECO:0000259" key="8">
    <source>
        <dbReference type="Pfam" id="PF12161"/>
    </source>
</evidence>
<dbReference type="GO" id="GO:0032259">
    <property type="term" value="P:methylation"/>
    <property type="evidence" value="ECO:0007669"/>
    <property type="project" value="UniProtKB-KW"/>
</dbReference>
<comment type="catalytic activity">
    <reaction evidence="6">
        <text>a 2'-deoxyadenosine in DNA + S-adenosyl-L-methionine = an N(6)-methyl-2'-deoxyadenosine in DNA + S-adenosyl-L-homocysteine + H(+)</text>
        <dbReference type="Rhea" id="RHEA:15197"/>
        <dbReference type="Rhea" id="RHEA-COMP:12418"/>
        <dbReference type="Rhea" id="RHEA-COMP:12419"/>
        <dbReference type="ChEBI" id="CHEBI:15378"/>
        <dbReference type="ChEBI" id="CHEBI:57856"/>
        <dbReference type="ChEBI" id="CHEBI:59789"/>
        <dbReference type="ChEBI" id="CHEBI:90615"/>
        <dbReference type="ChEBI" id="CHEBI:90616"/>
        <dbReference type="EC" id="2.1.1.72"/>
    </reaction>
</comment>
<dbReference type="EC" id="2.1.1.72" evidence="1"/>
<dbReference type="EMBL" id="PPUQ01000024">
    <property type="protein sequence ID" value="RDC35081.1"/>
    <property type="molecule type" value="Genomic_DNA"/>
</dbReference>
<dbReference type="GO" id="GO:0009007">
    <property type="term" value="F:site-specific DNA-methyltransferase (adenine-specific) activity"/>
    <property type="evidence" value="ECO:0007669"/>
    <property type="project" value="UniProtKB-EC"/>
</dbReference>
<sequence length="700" mass="77808">MYFTQRGPTMADKTAFDYVNEIWSIANYVRDVIRPADYNKLILPFAVLRRFECALEPTRAAVSRQAAKGVWDDDDPKYCALSGHCFYNVTSFTLSNLGATKTCDALMAYINGFSVNAREVLQRFEMRQTCEKLDEKGMLYEVCTRFSGFDLGPETVSDRMMTDIYEHLIQRYGEEISQDAEDFMTPKDVARLATALLFANEDTLLNADNGDIRTLYDGSCGTCGFICDALDQLDEWHDKGHFKSPTKIVPYGQELEDATWAMGKAALMLRNIAGGSGDVLDQMTDLSAGIMLGDTLDDDRFEGRTFNYQLTNPPYGKEWKKEKDAVLEEMGRGFDGRFGAGKPDIDDGSMLFMQNVAAKMAPPKEGGGKAAIVLSGSPLFNGDAGSGPSGIRRWLFSEDLVDCIVKLPTEIFYRTGIATYIWVLNNHKPENRKGYVQLIDASEEKTALRKSQGNKRYEIGEDQAAWIVRTYVDGHDHGRSVIVPVENFMYRKVTTQRPLRVVIEPSVDGLDALFTLSKPMEKLSDASRAAIRSWVEKNEGASLTYSEVLAATEKLHKAIEKPKPQKAALADALVKVFGRRDPSATPAIDAKGNPVFDPELKDTENVPIGMEINDYMATEVLPYAPDAVVDESVKDEPKYDAKSGLTANPLGDGGVGVVGTTISFNRYFYKYEKPRDPQVIAKEILELEDGLGELMRGFLA</sequence>
<dbReference type="SUPFAM" id="SSF53335">
    <property type="entry name" value="S-adenosyl-L-methionine-dependent methyltransferases"/>
    <property type="match status" value="1"/>
</dbReference>
<keyword evidence="9" id="KW-0378">Hydrolase</keyword>
<evidence type="ECO:0000256" key="1">
    <source>
        <dbReference type="ARBA" id="ARBA00011900"/>
    </source>
</evidence>
<evidence type="ECO:0000256" key="3">
    <source>
        <dbReference type="ARBA" id="ARBA00022679"/>
    </source>
</evidence>
<dbReference type="GO" id="GO:0009307">
    <property type="term" value="P:DNA restriction-modification system"/>
    <property type="evidence" value="ECO:0007669"/>
    <property type="project" value="UniProtKB-KW"/>
</dbReference>
<feature type="domain" description="DNA methylase adenine-specific" evidence="7">
    <location>
        <begin position="159"/>
        <end position="472"/>
    </location>
</feature>
<dbReference type="Pfam" id="PF12161">
    <property type="entry name" value="HsdM_N"/>
    <property type="match status" value="1"/>
</dbReference>
<evidence type="ECO:0000313" key="9">
    <source>
        <dbReference type="EMBL" id="RDC35081.1"/>
    </source>
</evidence>
<evidence type="ECO:0000256" key="5">
    <source>
        <dbReference type="ARBA" id="ARBA00022747"/>
    </source>
</evidence>
<dbReference type="PANTHER" id="PTHR42933">
    <property type="entry name" value="SLR6095 PROTEIN"/>
    <property type="match status" value="1"/>
</dbReference>
<dbReference type="InterPro" id="IPR003356">
    <property type="entry name" value="DNA_methylase_A-5"/>
</dbReference>
<dbReference type="PANTHER" id="PTHR42933:SF3">
    <property type="entry name" value="TYPE I RESTRICTION ENZYME MJAVIII METHYLASE SUBUNIT"/>
    <property type="match status" value="1"/>
</dbReference>